<reference evidence="2" key="1">
    <citation type="submission" date="2018-02" db="EMBL/GenBank/DDBJ databases">
        <authorList>
            <person name="Cohen D.B."/>
            <person name="Kent A.D."/>
        </authorList>
    </citation>
    <scope>NUCLEOTIDE SEQUENCE</scope>
</reference>
<sequence length="754" mass="82787">MDKARQVRRGASRFSLPRSHKLFSGSDSVGGGDFVHSERSKKERLRRLSVVDTTSSSYDYDHQHYQMGCDNMSDTEDELRLQESSLSCIGSSKRFKIPKKFFDDCNGVDHASVPRKLRSAMKKRNRESISQPLPDSKKLNHKISGVESPIKNGVKKSKLSMKHGGSEKSPRKSVTGPITKDEEEVVETFESMAAEPSAMPESKESPMPTLEDSAVTNDNLSSIHLTIADAANPSFNLERLPEETAKVDSLDEPSAQEQPVFSDIKKIRMESDCSVPQLNRHSVSFLARSESSNEKSLCNSELSLDTGRLKPPTQPETPLIETKAEIALGPVMAIGSQPGQQNMIKEPKENGPALWPGLSSVVSHGVGSHGPLQSSGAKLPGWLDTATFASRHRPFENGSSSGKVSKVAVDKKSWKRCATHFHISNFIKSLKMQENQETLPLLPNQLRPQEGSSLGVLMEINNFHGVHNRLNGTVSPSNVGNSTSERNITEAKTGSLQHQRLHQDQPQAALASGAYTSQKQGFDFLSLSAGGGGVEAKISVNRAGNGLDSSSQLQVPYVHTLAQKQTLMPFSMPQCRYTSSSYSDQLSVAPSAAHQVQLQLPLYLGSPICGPHASPAALTKEQQQYQQQQQQHHQQQQQQHLWAAQLAAQYRPVGISTSMTQVRSWQQGMQDSHMPIPCGRALIPPPPSSLEVLSPEYTRISHRQQQHLMNITSSLPPAWVKRQDHLLPSIYEETGGGFHASGALPLQLLCNERL</sequence>
<proteinExistence type="predicted"/>
<name>A0A2N9EDH1_FAGSY</name>
<dbReference type="AlphaFoldDB" id="A0A2N9EDH1"/>
<dbReference type="PANTHER" id="PTHR34792">
    <property type="entry name" value="OS02G0121500 PROTEIN"/>
    <property type="match status" value="1"/>
</dbReference>
<organism evidence="2">
    <name type="scientific">Fagus sylvatica</name>
    <name type="common">Beechnut</name>
    <dbReference type="NCBI Taxonomy" id="28930"/>
    <lineage>
        <taxon>Eukaryota</taxon>
        <taxon>Viridiplantae</taxon>
        <taxon>Streptophyta</taxon>
        <taxon>Embryophyta</taxon>
        <taxon>Tracheophyta</taxon>
        <taxon>Spermatophyta</taxon>
        <taxon>Magnoliopsida</taxon>
        <taxon>eudicotyledons</taxon>
        <taxon>Gunneridae</taxon>
        <taxon>Pentapetalae</taxon>
        <taxon>rosids</taxon>
        <taxon>fabids</taxon>
        <taxon>Fagales</taxon>
        <taxon>Fagaceae</taxon>
        <taxon>Fagus</taxon>
    </lineage>
</organism>
<dbReference type="PANTHER" id="PTHR34792:SF1">
    <property type="entry name" value="OS02G0121500 PROTEIN"/>
    <property type="match status" value="1"/>
</dbReference>
<accession>A0A2N9EDH1</accession>
<evidence type="ECO:0000313" key="2">
    <source>
        <dbReference type="EMBL" id="SPC72783.1"/>
    </source>
</evidence>
<evidence type="ECO:0000256" key="1">
    <source>
        <dbReference type="SAM" id="MobiDB-lite"/>
    </source>
</evidence>
<feature type="region of interest" description="Disordered" evidence="1">
    <location>
        <begin position="118"/>
        <end position="212"/>
    </location>
</feature>
<feature type="compositionally biased region" description="Low complexity" evidence="1">
    <location>
        <begin position="622"/>
        <end position="637"/>
    </location>
</feature>
<feature type="region of interest" description="Disordered" evidence="1">
    <location>
        <begin position="617"/>
        <end position="637"/>
    </location>
</feature>
<feature type="region of interest" description="Disordered" evidence="1">
    <location>
        <begin position="473"/>
        <end position="504"/>
    </location>
</feature>
<protein>
    <submittedName>
        <fullName evidence="2">Uncharacterized protein</fullName>
    </submittedName>
</protein>
<dbReference type="EMBL" id="OIVN01000025">
    <property type="protein sequence ID" value="SPC72783.1"/>
    <property type="molecule type" value="Genomic_DNA"/>
</dbReference>
<dbReference type="InterPro" id="IPR040305">
    <property type="entry name" value="At1g75730-like"/>
</dbReference>
<feature type="compositionally biased region" description="Polar residues" evidence="1">
    <location>
        <begin position="473"/>
        <end position="498"/>
    </location>
</feature>
<feature type="region of interest" description="Disordered" evidence="1">
    <location>
        <begin position="18"/>
        <end position="43"/>
    </location>
</feature>
<gene>
    <name evidence="2" type="ORF">FSB_LOCUS665</name>
</gene>